<dbReference type="PANTHER" id="PTHR46438">
    <property type="entry name" value="ALPHA/BETA-HYDROLASES SUPERFAMILY PROTEIN"/>
    <property type="match status" value="1"/>
</dbReference>
<reference evidence="2" key="1">
    <citation type="submission" date="2020-02" db="EMBL/GenBank/DDBJ databases">
        <authorList>
            <person name="Meier V. D."/>
        </authorList>
    </citation>
    <scope>NUCLEOTIDE SEQUENCE</scope>
    <source>
        <strain evidence="2">AVDCRST_MAG07</strain>
    </source>
</reference>
<dbReference type="InterPro" id="IPR029058">
    <property type="entry name" value="AB_hydrolase_fold"/>
</dbReference>
<evidence type="ECO:0000313" key="2">
    <source>
        <dbReference type="EMBL" id="CAA9322639.1"/>
    </source>
</evidence>
<dbReference type="Gene3D" id="3.40.50.1820">
    <property type="entry name" value="alpha/beta hydrolase"/>
    <property type="match status" value="1"/>
</dbReference>
<protein>
    <recommendedName>
        <fullName evidence="1">AB hydrolase-1 domain-containing protein</fullName>
    </recommendedName>
</protein>
<dbReference type="AlphaFoldDB" id="A0A6J4L5E9"/>
<feature type="domain" description="AB hydrolase-1" evidence="1">
    <location>
        <begin position="29"/>
        <end position="281"/>
    </location>
</feature>
<proteinExistence type="predicted"/>
<dbReference type="EMBL" id="CADCUB010000066">
    <property type="protein sequence ID" value="CAA9322639.1"/>
    <property type="molecule type" value="Genomic_DNA"/>
</dbReference>
<accession>A0A6J4L5E9</accession>
<organism evidence="2">
    <name type="scientific">uncultured Frankineae bacterium</name>
    <dbReference type="NCBI Taxonomy" id="437475"/>
    <lineage>
        <taxon>Bacteria</taxon>
        <taxon>Bacillati</taxon>
        <taxon>Actinomycetota</taxon>
        <taxon>Actinomycetes</taxon>
        <taxon>Frankiales</taxon>
        <taxon>environmental samples</taxon>
    </lineage>
</organism>
<name>A0A6J4L5E9_9ACTN</name>
<dbReference type="SUPFAM" id="SSF53474">
    <property type="entry name" value="alpha/beta-Hydrolases"/>
    <property type="match status" value="1"/>
</dbReference>
<evidence type="ECO:0000259" key="1">
    <source>
        <dbReference type="Pfam" id="PF00561"/>
    </source>
</evidence>
<dbReference type="Pfam" id="PF00561">
    <property type="entry name" value="Abhydrolase_1"/>
    <property type="match status" value="1"/>
</dbReference>
<dbReference type="PRINTS" id="PR00111">
    <property type="entry name" value="ABHYDROLASE"/>
</dbReference>
<dbReference type="GO" id="GO:0003824">
    <property type="term" value="F:catalytic activity"/>
    <property type="evidence" value="ECO:0007669"/>
    <property type="project" value="UniProtKB-ARBA"/>
</dbReference>
<gene>
    <name evidence="2" type="ORF">AVDCRST_MAG07-1376</name>
</gene>
<dbReference type="InterPro" id="IPR000073">
    <property type="entry name" value="AB_hydrolase_1"/>
</dbReference>
<sequence length="316" mass="32849">MDRAIPVPRTADLDGPFSWVDHGGPEGAPVVVAVHGLGGSHANWHDLAPLLTPTHRVLAVDLAGHGRTPRAGRSASVRANTALLGRFVEQVVAEPVVLMGNSMGAALSVLHAATSPEQVRGLALIGPALPRMRTDVPGRALAKQVALFAVPGIAERSLARRRSRLGAEAFVRATLELTCADPSTVSAGMRELAVQLMEERGNGPDAEQAHLEAARSLALLVTRSAAYRATLASLTAPGIVLQGRLDRLVPVSGVAQLAELQPGWTLHLLDGVGHVPQIEAPRRTADLLLPWLASLSLAPAPDVSGTGPTDLLAGAS</sequence>